<dbReference type="AlphaFoldDB" id="G7GSV2"/>
<dbReference type="Proteomes" id="UP000006023">
    <property type="component" value="Unassembled WGS sequence"/>
</dbReference>
<keyword evidence="1" id="KW-0812">Transmembrane</keyword>
<dbReference type="InterPro" id="IPR051599">
    <property type="entry name" value="Cell_Envelope_Assoc"/>
</dbReference>
<dbReference type="InterPro" id="IPR003848">
    <property type="entry name" value="DUF218"/>
</dbReference>
<dbReference type="EMBL" id="BAED01000058">
    <property type="protein sequence ID" value="GAB06677.1"/>
    <property type="molecule type" value="Genomic_DNA"/>
</dbReference>
<protein>
    <recommendedName>
        <fullName evidence="2">DUF218 domain-containing protein</fullName>
    </recommendedName>
</protein>
<evidence type="ECO:0000259" key="2">
    <source>
        <dbReference type="Pfam" id="PF02698"/>
    </source>
</evidence>
<dbReference type="GO" id="GO:0005886">
    <property type="term" value="C:plasma membrane"/>
    <property type="evidence" value="ECO:0007669"/>
    <property type="project" value="TreeGrafter"/>
</dbReference>
<evidence type="ECO:0000256" key="1">
    <source>
        <dbReference type="SAM" id="Phobius"/>
    </source>
</evidence>
<name>G7GSV2_9ACTN</name>
<organism evidence="3 4">
    <name type="scientific">Gordonia amarae NBRC 15530</name>
    <dbReference type="NCBI Taxonomy" id="1075090"/>
    <lineage>
        <taxon>Bacteria</taxon>
        <taxon>Bacillati</taxon>
        <taxon>Actinomycetota</taxon>
        <taxon>Actinomycetes</taxon>
        <taxon>Mycobacteriales</taxon>
        <taxon>Gordoniaceae</taxon>
        <taxon>Gordonia</taxon>
    </lineage>
</organism>
<keyword evidence="1" id="KW-0472">Membrane</keyword>
<accession>G7GSV2</accession>
<proteinExistence type="predicted"/>
<gene>
    <name evidence="3" type="ORF">GOAMR_58_00530</name>
</gene>
<dbReference type="PANTHER" id="PTHR30336">
    <property type="entry name" value="INNER MEMBRANE PROTEIN, PROBABLE PERMEASE"/>
    <property type="match status" value="1"/>
</dbReference>
<evidence type="ECO:0000313" key="4">
    <source>
        <dbReference type="Proteomes" id="UP000006023"/>
    </source>
</evidence>
<dbReference type="STRING" id="1075090.GOAMR_58_00530"/>
<comment type="caution">
    <text evidence="3">The sequence shown here is derived from an EMBL/GenBank/DDBJ whole genome shotgun (WGS) entry which is preliminary data.</text>
</comment>
<keyword evidence="1" id="KW-1133">Transmembrane helix</keyword>
<reference evidence="3 4" key="1">
    <citation type="submission" date="2011-11" db="EMBL/GenBank/DDBJ databases">
        <title>Whole genome shotgun sequence of Gordonia amarae NBRC 15530.</title>
        <authorList>
            <person name="Takarada H."/>
            <person name="Hosoyama A."/>
            <person name="Tsuchikane K."/>
            <person name="Katsumata H."/>
            <person name="Yamazaki S."/>
            <person name="Fujita N."/>
        </authorList>
    </citation>
    <scope>NUCLEOTIDE SEQUENCE [LARGE SCALE GENOMIC DNA]</scope>
    <source>
        <strain evidence="3 4">NBRC 15530</strain>
    </source>
</reference>
<dbReference type="PANTHER" id="PTHR30336:SF6">
    <property type="entry name" value="INTEGRAL MEMBRANE PROTEIN"/>
    <property type="match status" value="1"/>
</dbReference>
<feature type="domain" description="DUF218" evidence="2">
    <location>
        <begin position="122"/>
        <end position="242"/>
    </location>
</feature>
<dbReference type="Pfam" id="PF02698">
    <property type="entry name" value="DUF218"/>
    <property type="match status" value="1"/>
</dbReference>
<keyword evidence="4" id="KW-1185">Reference proteome</keyword>
<feature type="transmembrane region" description="Helical" evidence="1">
    <location>
        <begin position="79"/>
        <end position="101"/>
    </location>
</feature>
<sequence length="270" mass="28679">MTGMYCIAVASPVSGPQGMERRIQVSDGSCGLSRPPPDGTGPRRDARYFIHAAGSRMFPGSLTDGRGYRERVNRPAGPIAKTAIAAAIVIELIITVSLTWISVVSSGRVIRPDDVPPGSTLLVLGSLVSDGRPGDYVRGRLDTAVDVFRSGRAAHIIDSGNGSADAGDEPAVMRSYLLARGVPGDRIVDDGLGMDTAASCRRAREVFGATTLVVVTQDFHLRRAIALCRDAGVDARGVPAHCSCPVTGQIRNHLRETVFAGPRALWTMMW</sequence>
<dbReference type="CDD" id="cd06259">
    <property type="entry name" value="YdcF-like"/>
    <property type="match status" value="1"/>
</dbReference>
<evidence type="ECO:0000313" key="3">
    <source>
        <dbReference type="EMBL" id="GAB06677.1"/>
    </source>
</evidence>
<dbReference type="eggNOG" id="COG2949">
    <property type="taxonomic scope" value="Bacteria"/>
</dbReference>